<protein>
    <submittedName>
        <fullName evidence="1">Uncharacterized protein</fullName>
    </submittedName>
</protein>
<accession>A0A9W4UV37</accession>
<keyword evidence="2" id="KW-1185">Reference proteome</keyword>
<sequence>MLNHILRSRSADRVWCIWSRARVIELDARFTSHLPDGERAVVQLLMFRAMRLT</sequence>
<organism evidence="1 2">
    <name type="scientific">Periconia digitata</name>
    <dbReference type="NCBI Taxonomy" id="1303443"/>
    <lineage>
        <taxon>Eukaryota</taxon>
        <taxon>Fungi</taxon>
        <taxon>Dikarya</taxon>
        <taxon>Ascomycota</taxon>
        <taxon>Pezizomycotina</taxon>
        <taxon>Dothideomycetes</taxon>
        <taxon>Pleosporomycetidae</taxon>
        <taxon>Pleosporales</taxon>
        <taxon>Massarineae</taxon>
        <taxon>Periconiaceae</taxon>
        <taxon>Periconia</taxon>
    </lineage>
</organism>
<evidence type="ECO:0000313" key="2">
    <source>
        <dbReference type="Proteomes" id="UP001152607"/>
    </source>
</evidence>
<dbReference type="AlphaFoldDB" id="A0A9W4UV37"/>
<reference evidence="1" key="1">
    <citation type="submission" date="2023-01" db="EMBL/GenBank/DDBJ databases">
        <authorList>
            <person name="Van Ghelder C."/>
            <person name="Rancurel C."/>
        </authorList>
    </citation>
    <scope>NUCLEOTIDE SEQUENCE</scope>
    <source>
        <strain evidence="1">CNCM I-4278</strain>
    </source>
</reference>
<comment type="caution">
    <text evidence="1">The sequence shown here is derived from an EMBL/GenBank/DDBJ whole genome shotgun (WGS) entry which is preliminary data.</text>
</comment>
<evidence type="ECO:0000313" key="1">
    <source>
        <dbReference type="EMBL" id="CAI6342414.1"/>
    </source>
</evidence>
<dbReference type="EMBL" id="CAOQHR010000013">
    <property type="protein sequence ID" value="CAI6342414.1"/>
    <property type="molecule type" value="Genomic_DNA"/>
</dbReference>
<name>A0A9W4UV37_9PLEO</name>
<dbReference type="Proteomes" id="UP001152607">
    <property type="component" value="Unassembled WGS sequence"/>
</dbReference>
<gene>
    <name evidence="1" type="ORF">PDIGIT_LOCUS15621</name>
</gene>
<proteinExistence type="predicted"/>